<keyword evidence="1" id="KW-0472">Membrane</keyword>
<dbReference type="InterPro" id="IPR009214">
    <property type="entry name" value="DUF1129"/>
</dbReference>
<proteinExistence type="predicted"/>
<gene>
    <name evidence="2" type="ORF">EJN90_06685</name>
</gene>
<feature type="transmembrane region" description="Helical" evidence="1">
    <location>
        <begin position="98"/>
        <end position="121"/>
    </location>
</feature>
<organism evidence="2 3">
    <name type="scientific">Jeotgalibaca ciconiae</name>
    <dbReference type="NCBI Taxonomy" id="2496265"/>
    <lineage>
        <taxon>Bacteria</taxon>
        <taxon>Bacillati</taxon>
        <taxon>Bacillota</taxon>
        <taxon>Bacilli</taxon>
        <taxon>Lactobacillales</taxon>
        <taxon>Carnobacteriaceae</taxon>
        <taxon>Jeotgalibaca</taxon>
    </lineage>
</organism>
<evidence type="ECO:0000313" key="3">
    <source>
        <dbReference type="Proteomes" id="UP000273326"/>
    </source>
</evidence>
<dbReference type="RefSeq" id="WP_126109686.1">
    <property type="nucleotide sequence ID" value="NZ_CP034465.1"/>
</dbReference>
<dbReference type="KEGG" id="jeh:EJN90_06685"/>
<name>A0A3S9HAH0_9LACT</name>
<accession>A0A3S9HAH0</accession>
<dbReference type="EMBL" id="CP034465">
    <property type="protein sequence ID" value="AZP04355.1"/>
    <property type="molecule type" value="Genomic_DNA"/>
</dbReference>
<reference evidence="3" key="1">
    <citation type="submission" date="2018-12" db="EMBL/GenBank/DDBJ databases">
        <title>Complete genome sequencing of Jeotgalibaca sp. H21T32.</title>
        <authorList>
            <person name="Bae J.-W."/>
            <person name="Lee S.-Y."/>
        </authorList>
    </citation>
    <scope>NUCLEOTIDE SEQUENCE [LARGE SCALE GENOMIC DNA]</scope>
    <source>
        <strain evidence="3">H21T32</strain>
    </source>
</reference>
<dbReference type="AlphaFoldDB" id="A0A3S9HAH0"/>
<dbReference type="Proteomes" id="UP000273326">
    <property type="component" value="Chromosome"/>
</dbReference>
<keyword evidence="1" id="KW-1133">Transmembrane helix</keyword>
<keyword evidence="3" id="KW-1185">Reference proteome</keyword>
<evidence type="ECO:0000313" key="2">
    <source>
        <dbReference type="EMBL" id="AZP04355.1"/>
    </source>
</evidence>
<dbReference type="PIRSF" id="PIRSF033111">
    <property type="entry name" value="UCP033111"/>
    <property type="match status" value="1"/>
</dbReference>
<dbReference type="Pfam" id="PF06570">
    <property type="entry name" value="DUF1129"/>
    <property type="match status" value="1"/>
</dbReference>
<feature type="transmembrane region" description="Helical" evidence="1">
    <location>
        <begin position="170"/>
        <end position="190"/>
    </location>
</feature>
<feature type="transmembrane region" description="Helical" evidence="1">
    <location>
        <begin position="133"/>
        <end position="150"/>
    </location>
</feature>
<protein>
    <submittedName>
        <fullName evidence="2">DUF1129 family protein</fullName>
    </submittedName>
</protein>
<sequence>MAETNTEKTLEQIQAENTALWEQLTKRNEQYMMGLDKVLVAANYDETKKAKLYNKMMNELAENQKAGVTARQLYGTVSECAENILQQQEENPERSADWLIALDGGLLLGSIFALISGITLFTSKEQTETGMGIISLLVNFIVGGLAMLIISKYTPNPDAPKGKRGYGKYIAATTGAMLLWMLAMTVSTFIPTTINIALPAVAYLVIAAAGFGAKIYLKKRYRITGGIF</sequence>
<keyword evidence="1" id="KW-0812">Transmembrane</keyword>
<feature type="transmembrane region" description="Helical" evidence="1">
    <location>
        <begin position="196"/>
        <end position="217"/>
    </location>
</feature>
<dbReference type="OrthoDB" id="2360056at2"/>
<evidence type="ECO:0000256" key="1">
    <source>
        <dbReference type="SAM" id="Phobius"/>
    </source>
</evidence>